<gene>
    <name evidence="1" type="ORF">MNBD_ALPHA05-18</name>
</gene>
<evidence type="ECO:0000313" key="1">
    <source>
        <dbReference type="EMBL" id="VAV91099.1"/>
    </source>
</evidence>
<feature type="non-terminal residue" evidence="1">
    <location>
        <position position="1"/>
    </location>
</feature>
<name>A0A3B0RGE2_9ZZZZ</name>
<reference evidence="1" key="1">
    <citation type="submission" date="2018-06" db="EMBL/GenBank/DDBJ databases">
        <authorList>
            <person name="Zhirakovskaya E."/>
        </authorList>
    </citation>
    <scope>NUCLEOTIDE SEQUENCE</scope>
</reference>
<protein>
    <submittedName>
        <fullName evidence="1">Uncharacterized protein</fullName>
    </submittedName>
</protein>
<proteinExistence type="predicted"/>
<dbReference type="EMBL" id="UOEH01000054">
    <property type="protein sequence ID" value="VAV91099.1"/>
    <property type="molecule type" value="Genomic_DNA"/>
</dbReference>
<accession>A0A3B0RGE2</accession>
<sequence>AGVQLIECQVLRKRDGGKIHKLRKIISTPENTFVEISALSEGEGSDCRLISTSAPVQLTPGVPAARYTAPAADTGYRLPDYSKIGDITIASRPAQRRKISLRGEIVDSTDGCLLLKTENDVLRRLSTTQPADDLLGKEVTVWGTMSSSSACGAGASILVSHAVYAERWPAR</sequence>
<dbReference type="AlphaFoldDB" id="A0A3B0RGE2"/>
<organism evidence="1">
    <name type="scientific">hydrothermal vent metagenome</name>
    <dbReference type="NCBI Taxonomy" id="652676"/>
    <lineage>
        <taxon>unclassified sequences</taxon>
        <taxon>metagenomes</taxon>
        <taxon>ecological metagenomes</taxon>
    </lineage>
</organism>